<reference evidence="2" key="1">
    <citation type="submission" date="2019-07" db="EMBL/GenBank/DDBJ databases">
        <title>Annotation for the trematode Paragonimus miyazaki's.</title>
        <authorList>
            <person name="Choi Y.-J."/>
        </authorList>
    </citation>
    <scope>NUCLEOTIDE SEQUENCE</scope>
    <source>
        <strain evidence="2">Japan</strain>
    </source>
</reference>
<keyword evidence="3" id="KW-1185">Reference proteome</keyword>
<evidence type="ECO:0000259" key="1">
    <source>
        <dbReference type="SMART" id="SM01343"/>
    </source>
</evidence>
<feature type="domain" description="FATC" evidence="1">
    <location>
        <begin position="95"/>
        <end position="127"/>
    </location>
</feature>
<organism evidence="2 3">
    <name type="scientific">Paragonimus skrjabini miyazakii</name>
    <dbReference type="NCBI Taxonomy" id="59628"/>
    <lineage>
        <taxon>Eukaryota</taxon>
        <taxon>Metazoa</taxon>
        <taxon>Spiralia</taxon>
        <taxon>Lophotrochozoa</taxon>
        <taxon>Platyhelminthes</taxon>
        <taxon>Trematoda</taxon>
        <taxon>Digenea</taxon>
        <taxon>Plagiorchiida</taxon>
        <taxon>Troglotremata</taxon>
        <taxon>Troglotrematidae</taxon>
        <taxon>Paragonimus</taxon>
    </lineage>
</organism>
<dbReference type="InterPro" id="IPR003152">
    <property type="entry name" value="FATC_dom"/>
</dbReference>
<accession>A0A8S9ZCJ6</accession>
<proteinExistence type="predicted"/>
<evidence type="ECO:0000313" key="3">
    <source>
        <dbReference type="Proteomes" id="UP000822476"/>
    </source>
</evidence>
<dbReference type="AlphaFoldDB" id="A0A8S9ZCJ6"/>
<evidence type="ECO:0000313" key="2">
    <source>
        <dbReference type="EMBL" id="KAF7262017.1"/>
    </source>
</evidence>
<comment type="caution">
    <text evidence="2">The sequence shown here is derived from an EMBL/GenBank/DDBJ whole genome shotgun (WGS) entry which is preliminary data.</text>
</comment>
<protein>
    <recommendedName>
        <fullName evidence="1">FATC domain-containing protein</fullName>
    </recommendedName>
</protein>
<sequence length="127" mass="14584">MIFIVMDRKSVLALTGVFVKDSSCWSIYSQFTQQSQQEFSRERLELTLRKLMGYCPASLLVNEVAIRYGAQPWFIEFRRTVENLLGPVNQSMLPLSLTTEEQARRLSRLATSGDLLSRAHIGWHAFV</sequence>
<dbReference type="Proteomes" id="UP000822476">
    <property type="component" value="Unassembled WGS sequence"/>
</dbReference>
<gene>
    <name evidence="2" type="ORF">EG68_00716</name>
</gene>
<dbReference type="EMBL" id="JTDE01000195">
    <property type="protein sequence ID" value="KAF7262017.1"/>
    <property type="molecule type" value="Genomic_DNA"/>
</dbReference>
<name>A0A8S9ZCJ6_9TREM</name>
<dbReference type="SMART" id="SM01343">
    <property type="entry name" value="FATC"/>
    <property type="match status" value="1"/>
</dbReference>